<protein>
    <submittedName>
        <fullName evidence="2">Uncharacterized protein</fullName>
    </submittedName>
</protein>
<gene>
    <name evidence="2" type="ORF">DPMN_022397</name>
</gene>
<accession>A0A9D4NNT8</accession>
<evidence type="ECO:0000256" key="1">
    <source>
        <dbReference type="SAM" id="Phobius"/>
    </source>
</evidence>
<dbReference type="EMBL" id="JAIWYP010000001">
    <property type="protein sequence ID" value="KAH3898178.1"/>
    <property type="molecule type" value="Genomic_DNA"/>
</dbReference>
<sequence>MGEGGIMWSGGYNRGGCMGGVYSAGGVVVIYIIGTNLLTKFHYDRKINVASRVLTNHVFQPTGIIFELFHEDRTVNVASRVHVFQANILIFKLIPDIIETNLLTKFHEDWTINVATRMKNATPPGGHVFKATKTIFQLNKDIIETNFLTKFHDDRKINGKMPRPRDWTINVASRVKNALPFGSHVFHANVNIFELIQDINKTNLLTIFHEDWTINVASRPYIIIKKPYKEKCPTPWQPKLTIFELIQDIIGSNLLSKCHEDRKRNVASRVLTRKNAPPPGGHVFQPTGIIFKLVQDIKGGHLLTLFHEDQTINVASRVLTRKNAPPLGSYVFQANVTIFELIQDIIETNFLTKFHEANVDDAQRTTHNGQKASTKAHHEHVVLRVKCDRQTDAQSANHRSAPGLVMGPCIVEIEHVNRCNFGWAWPMWARCPRIDRIVIRELQYQFEVNRCRTEEIIVKGNFGGLGLCGRGAPGLGMEPCIVESDCIVIKEVQHQFEVHQCRNEEIIVKGNFGWAWSMWAGSPRINHIVIREVQYQFEVNRCRNEEIIVKGNFGWAWPMYAWPMWAGRPRIIRIVIREVQYQLEDNRCRNEEIIIKIPNIVRRRKWPGRTDGRTTEIITISPFFLRKAWG</sequence>
<keyword evidence="1" id="KW-0472">Membrane</keyword>
<proteinExistence type="predicted"/>
<evidence type="ECO:0000313" key="3">
    <source>
        <dbReference type="Proteomes" id="UP000828390"/>
    </source>
</evidence>
<dbReference type="Proteomes" id="UP000828390">
    <property type="component" value="Unassembled WGS sequence"/>
</dbReference>
<keyword evidence="1" id="KW-0812">Transmembrane</keyword>
<feature type="transmembrane region" description="Helical" evidence="1">
    <location>
        <begin position="20"/>
        <end position="38"/>
    </location>
</feature>
<organism evidence="2 3">
    <name type="scientific">Dreissena polymorpha</name>
    <name type="common">Zebra mussel</name>
    <name type="synonym">Mytilus polymorpha</name>
    <dbReference type="NCBI Taxonomy" id="45954"/>
    <lineage>
        <taxon>Eukaryota</taxon>
        <taxon>Metazoa</taxon>
        <taxon>Spiralia</taxon>
        <taxon>Lophotrochozoa</taxon>
        <taxon>Mollusca</taxon>
        <taxon>Bivalvia</taxon>
        <taxon>Autobranchia</taxon>
        <taxon>Heteroconchia</taxon>
        <taxon>Euheterodonta</taxon>
        <taxon>Imparidentia</taxon>
        <taxon>Neoheterodontei</taxon>
        <taxon>Myida</taxon>
        <taxon>Dreissenoidea</taxon>
        <taxon>Dreissenidae</taxon>
        <taxon>Dreissena</taxon>
    </lineage>
</organism>
<dbReference type="AlphaFoldDB" id="A0A9D4NNT8"/>
<name>A0A9D4NNT8_DREPO</name>
<keyword evidence="3" id="KW-1185">Reference proteome</keyword>
<reference evidence="2" key="2">
    <citation type="submission" date="2020-11" db="EMBL/GenBank/DDBJ databases">
        <authorList>
            <person name="McCartney M.A."/>
            <person name="Auch B."/>
            <person name="Kono T."/>
            <person name="Mallez S."/>
            <person name="Becker A."/>
            <person name="Gohl D.M."/>
            <person name="Silverstein K.A.T."/>
            <person name="Koren S."/>
            <person name="Bechman K.B."/>
            <person name="Herman A."/>
            <person name="Abrahante J.E."/>
            <person name="Garbe J."/>
        </authorList>
    </citation>
    <scope>NUCLEOTIDE SEQUENCE</scope>
    <source>
        <strain evidence="2">Duluth1</strain>
        <tissue evidence="2">Whole animal</tissue>
    </source>
</reference>
<evidence type="ECO:0000313" key="2">
    <source>
        <dbReference type="EMBL" id="KAH3898178.1"/>
    </source>
</evidence>
<keyword evidence="1" id="KW-1133">Transmembrane helix</keyword>
<comment type="caution">
    <text evidence="2">The sequence shown here is derived from an EMBL/GenBank/DDBJ whole genome shotgun (WGS) entry which is preliminary data.</text>
</comment>
<reference evidence="2" key="1">
    <citation type="journal article" date="2019" name="bioRxiv">
        <title>The Genome of the Zebra Mussel, Dreissena polymorpha: A Resource for Invasive Species Research.</title>
        <authorList>
            <person name="McCartney M.A."/>
            <person name="Auch B."/>
            <person name="Kono T."/>
            <person name="Mallez S."/>
            <person name="Zhang Y."/>
            <person name="Obille A."/>
            <person name="Becker A."/>
            <person name="Abrahante J.E."/>
            <person name="Garbe J."/>
            <person name="Badalamenti J.P."/>
            <person name="Herman A."/>
            <person name="Mangelson H."/>
            <person name="Liachko I."/>
            <person name="Sullivan S."/>
            <person name="Sone E.D."/>
            <person name="Koren S."/>
            <person name="Silverstein K.A.T."/>
            <person name="Beckman K.B."/>
            <person name="Gohl D.M."/>
        </authorList>
    </citation>
    <scope>NUCLEOTIDE SEQUENCE</scope>
    <source>
        <strain evidence="2">Duluth1</strain>
        <tissue evidence="2">Whole animal</tissue>
    </source>
</reference>